<dbReference type="UniPathway" id="UPA00028">
    <property type="reaction ID" value="UER00005"/>
</dbReference>
<dbReference type="NCBIfam" id="TIGR00018">
    <property type="entry name" value="panC"/>
    <property type="match status" value="1"/>
</dbReference>
<dbReference type="Pfam" id="PF02569">
    <property type="entry name" value="Pantoate_ligase"/>
    <property type="match status" value="1"/>
</dbReference>
<evidence type="ECO:0000256" key="1">
    <source>
        <dbReference type="ARBA" id="ARBA00004990"/>
    </source>
</evidence>
<feature type="binding site" evidence="8">
    <location>
        <begin position="148"/>
        <end position="151"/>
    </location>
    <ligand>
        <name>ATP</name>
        <dbReference type="ChEBI" id="CHEBI:30616"/>
    </ligand>
</feature>
<comment type="miscellaneous">
    <text evidence="8">The reaction proceeds by a bi uni uni bi ping pong mechanism.</text>
</comment>
<keyword evidence="10" id="KW-1185">Reference proteome</keyword>
<dbReference type="EC" id="6.3.2.1" evidence="8"/>
<evidence type="ECO:0000256" key="3">
    <source>
        <dbReference type="ARBA" id="ARBA00022598"/>
    </source>
</evidence>
<evidence type="ECO:0000256" key="8">
    <source>
        <dbReference type="HAMAP-Rule" id="MF_00158"/>
    </source>
</evidence>
<dbReference type="PANTHER" id="PTHR21299">
    <property type="entry name" value="CYTIDYLATE KINASE/PANTOATE-BETA-ALANINE LIGASE"/>
    <property type="match status" value="1"/>
</dbReference>
<dbReference type="NCBIfam" id="TIGR00125">
    <property type="entry name" value="cyt_tran_rel"/>
    <property type="match status" value="1"/>
</dbReference>
<evidence type="ECO:0000313" key="9">
    <source>
        <dbReference type="EMBL" id="SDZ78167.1"/>
    </source>
</evidence>
<dbReference type="STRING" id="908615.SAMN05421540_101276"/>
<keyword evidence="6 8" id="KW-0067">ATP-binding</keyword>
<keyword evidence="3 8" id="KW-0436">Ligase</keyword>
<feature type="binding site" evidence="8">
    <location>
        <position position="154"/>
    </location>
    <ligand>
        <name>(R)-pantoate</name>
        <dbReference type="ChEBI" id="CHEBI:15980"/>
    </ligand>
</feature>
<dbReference type="GO" id="GO:0005524">
    <property type="term" value="F:ATP binding"/>
    <property type="evidence" value="ECO:0007669"/>
    <property type="project" value="UniProtKB-KW"/>
</dbReference>
<name>A0A1H3VTQ5_9FLAO</name>
<evidence type="ECO:0000256" key="7">
    <source>
        <dbReference type="ARBA" id="ARBA00048258"/>
    </source>
</evidence>
<protein>
    <recommendedName>
        <fullName evidence="8">Pantothenate synthetase</fullName>
        <shortName evidence="8">PS</shortName>
        <ecNumber evidence="8">6.3.2.1</ecNumber>
    </recommendedName>
    <alternativeName>
        <fullName evidence="8">Pantoate--beta-alanine ligase</fullName>
    </alternativeName>
    <alternativeName>
        <fullName evidence="8">Pantoate-activating enzyme</fullName>
    </alternativeName>
</protein>
<evidence type="ECO:0000313" key="10">
    <source>
        <dbReference type="Proteomes" id="UP000198820"/>
    </source>
</evidence>
<gene>
    <name evidence="8" type="primary">panC</name>
    <name evidence="9" type="ORF">SAMN05421540_101276</name>
</gene>
<dbReference type="GO" id="GO:0015940">
    <property type="term" value="P:pantothenate biosynthetic process"/>
    <property type="evidence" value="ECO:0007669"/>
    <property type="project" value="UniProtKB-UniRule"/>
</dbReference>
<sequence length="281" mass="31945">MNITDSQKLQKEVVKLKEQQKIVGLVPTMGALHRGHLSLVNFAFKHCDYVIVSIFVNPTQFNNAGDLKNYPKNHDADYNLLLNNNAKTIVFSPSVEEVYGENVEAEEFDFGSIVQYMEGEFRSGHFNGVGTILKRLFDIVKPDKAFFGEKDYQQLALVKKLVEITEQDVEVIGCPTSRMESGLAESSRNFRLTDHQLSESSLIYESLQKAKSAFHEGQDFQEIKEMIQSDFDRNQTLDLEYFEIAEADSLVPVDTKKNEKSYRGFMAAFAGEVRLIDNIAF</sequence>
<accession>A0A1H3VTQ5</accession>
<dbReference type="GO" id="GO:0004592">
    <property type="term" value="F:pantoate-beta-alanine ligase activity"/>
    <property type="evidence" value="ECO:0007669"/>
    <property type="project" value="UniProtKB-UniRule"/>
</dbReference>
<organism evidence="9 10">
    <name type="scientific">Psychroflexus halocasei</name>
    <dbReference type="NCBI Taxonomy" id="908615"/>
    <lineage>
        <taxon>Bacteria</taxon>
        <taxon>Pseudomonadati</taxon>
        <taxon>Bacteroidota</taxon>
        <taxon>Flavobacteriia</taxon>
        <taxon>Flavobacteriales</taxon>
        <taxon>Flavobacteriaceae</taxon>
        <taxon>Psychroflexus</taxon>
    </lineage>
</organism>
<dbReference type="AlphaFoldDB" id="A0A1H3VTQ5"/>
<feature type="binding site" evidence="8">
    <location>
        <begin position="185"/>
        <end position="188"/>
    </location>
    <ligand>
        <name>ATP</name>
        <dbReference type="ChEBI" id="CHEBI:30616"/>
    </ligand>
</feature>
<keyword evidence="4 8" id="KW-0566">Pantothenate biosynthesis</keyword>
<dbReference type="EMBL" id="FNQF01000001">
    <property type="protein sequence ID" value="SDZ78167.1"/>
    <property type="molecule type" value="Genomic_DNA"/>
</dbReference>
<dbReference type="Gene3D" id="3.30.1300.10">
    <property type="entry name" value="Pantoate-beta-alanine ligase, C-terminal domain"/>
    <property type="match status" value="1"/>
</dbReference>
<dbReference type="PANTHER" id="PTHR21299:SF1">
    <property type="entry name" value="PANTOATE--BETA-ALANINE LIGASE"/>
    <property type="match status" value="1"/>
</dbReference>
<feature type="binding site" evidence="8">
    <location>
        <begin position="29"/>
        <end position="36"/>
    </location>
    <ligand>
        <name>ATP</name>
        <dbReference type="ChEBI" id="CHEBI:30616"/>
    </ligand>
</feature>
<dbReference type="InterPro" id="IPR003721">
    <property type="entry name" value="Pantoate_ligase"/>
</dbReference>
<dbReference type="InterPro" id="IPR004821">
    <property type="entry name" value="Cyt_trans-like"/>
</dbReference>
<dbReference type="InterPro" id="IPR042176">
    <property type="entry name" value="Pantoate_ligase_C"/>
</dbReference>
<comment type="function">
    <text evidence="8">Catalyzes the condensation of pantoate with beta-alanine in an ATP-dependent reaction via a pantoyl-adenylate intermediate.</text>
</comment>
<proteinExistence type="inferred from homology"/>
<evidence type="ECO:0000256" key="5">
    <source>
        <dbReference type="ARBA" id="ARBA00022741"/>
    </source>
</evidence>
<dbReference type="RefSeq" id="WP_093238363.1">
    <property type="nucleotide sequence ID" value="NZ_FNQF01000001.1"/>
</dbReference>
<comment type="caution">
    <text evidence="8">Lacks conserved residue(s) required for the propagation of feature annotation.</text>
</comment>
<dbReference type="GO" id="GO:0005829">
    <property type="term" value="C:cytosol"/>
    <property type="evidence" value="ECO:0007669"/>
    <property type="project" value="TreeGrafter"/>
</dbReference>
<keyword evidence="5 8" id="KW-0547">Nucleotide-binding</keyword>
<evidence type="ECO:0000256" key="2">
    <source>
        <dbReference type="ARBA" id="ARBA00009256"/>
    </source>
</evidence>
<evidence type="ECO:0000256" key="6">
    <source>
        <dbReference type="ARBA" id="ARBA00022840"/>
    </source>
</evidence>
<dbReference type="InterPro" id="IPR014729">
    <property type="entry name" value="Rossmann-like_a/b/a_fold"/>
</dbReference>
<comment type="pathway">
    <text evidence="1 8">Cofactor biosynthesis; (R)-pantothenate biosynthesis; (R)-pantothenate from (R)-pantoate and beta-alanine: step 1/1.</text>
</comment>
<feature type="binding site" evidence="8">
    <location>
        <position position="60"/>
    </location>
    <ligand>
        <name>(R)-pantoate</name>
        <dbReference type="ChEBI" id="CHEBI:15980"/>
    </ligand>
</feature>
<dbReference type="Proteomes" id="UP000198820">
    <property type="component" value="Unassembled WGS sequence"/>
</dbReference>
<comment type="catalytic activity">
    <reaction evidence="7 8">
        <text>(R)-pantoate + beta-alanine + ATP = (R)-pantothenate + AMP + diphosphate + H(+)</text>
        <dbReference type="Rhea" id="RHEA:10912"/>
        <dbReference type="ChEBI" id="CHEBI:15378"/>
        <dbReference type="ChEBI" id="CHEBI:15980"/>
        <dbReference type="ChEBI" id="CHEBI:29032"/>
        <dbReference type="ChEBI" id="CHEBI:30616"/>
        <dbReference type="ChEBI" id="CHEBI:33019"/>
        <dbReference type="ChEBI" id="CHEBI:57966"/>
        <dbReference type="ChEBI" id="CHEBI:456215"/>
        <dbReference type="EC" id="6.3.2.1"/>
    </reaction>
</comment>
<reference evidence="9 10" key="1">
    <citation type="submission" date="2016-10" db="EMBL/GenBank/DDBJ databases">
        <authorList>
            <person name="de Groot N.N."/>
        </authorList>
    </citation>
    <scope>NUCLEOTIDE SEQUENCE [LARGE SCALE GENOMIC DNA]</scope>
    <source>
        <strain evidence="9 10">DSM 23581</strain>
    </source>
</reference>
<dbReference type="SUPFAM" id="SSF52374">
    <property type="entry name" value="Nucleotidylyl transferase"/>
    <property type="match status" value="1"/>
</dbReference>
<evidence type="ECO:0000256" key="4">
    <source>
        <dbReference type="ARBA" id="ARBA00022655"/>
    </source>
</evidence>
<feature type="active site" description="Proton donor" evidence="8">
    <location>
        <position position="36"/>
    </location>
</feature>
<comment type="subunit">
    <text evidence="8">Homodimer.</text>
</comment>
<dbReference type="HAMAP" id="MF_00158">
    <property type="entry name" value="PanC"/>
    <property type="match status" value="1"/>
</dbReference>
<feature type="binding site" evidence="8">
    <location>
        <position position="60"/>
    </location>
    <ligand>
        <name>beta-alanine</name>
        <dbReference type="ChEBI" id="CHEBI:57966"/>
    </ligand>
</feature>
<comment type="subcellular location">
    <subcellularLocation>
        <location evidence="8">Cytoplasm</location>
    </subcellularLocation>
</comment>
<comment type="similarity">
    <text evidence="2 8">Belongs to the pantothenate synthetase family.</text>
</comment>
<dbReference type="Gene3D" id="3.40.50.620">
    <property type="entry name" value="HUPs"/>
    <property type="match status" value="1"/>
</dbReference>
<keyword evidence="8" id="KW-0963">Cytoplasm</keyword>